<comment type="caution">
    <text evidence="1">The sequence shown here is derived from an EMBL/GenBank/DDBJ whole genome shotgun (WGS) entry which is preliminary data.</text>
</comment>
<dbReference type="EMBL" id="JAYKBV010000045">
    <property type="protein sequence ID" value="MEB3041956.1"/>
    <property type="molecule type" value="Genomic_DNA"/>
</dbReference>
<organism evidence="1 2">
    <name type="scientific">Capnocytophaga gingivalis</name>
    <dbReference type="NCBI Taxonomy" id="1017"/>
    <lineage>
        <taxon>Bacteria</taxon>
        <taxon>Pseudomonadati</taxon>
        <taxon>Bacteroidota</taxon>
        <taxon>Flavobacteriia</taxon>
        <taxon>Flavobacteriales</taxon>
        <taxon>Flavobacteriaceae</taxon>
        <taxon>Capnocytophaga</taxon>
    </lineage>
</organism>
<evidence type="ECO:0000313" key="2">
    <source>
        <dbReference type="Proteomes" id="UP001324270"/>
    </source>
</evidence>
<accession>A0ABU5YDC4</accession>
<dbReference type="RefSeq" id="WP_323980410.1">
    <property type="nucleotide sequence ID" value="NZ_JAYKBV010000045.1"/>
</dbReference>
<evidence type="ECO:0000313" key="1">
    <source>
        <dbReference type="EMBL" id="MEB3041956.1"/>
    </source>
</evidence>
<dbReference type="Pfam" id="PF14107">
    <property type="entry name" value="DUF4280"/>
    <property type="match status" value="1"/>
</dbReference>
<protein>
    <submittedName>
        <fullName evidence="1">DUF4280 domain-containing protein</fullName>
    </submittedName>
</protein>
<name>A0ABU5YDC4_9FLAO</name>
<reference evidence="1 2" key="1">
    <citation type="submission" date="2023-12" db="EMBL/GenBank/DDBJ databases">
        <title>Genomic sequences of Capnocytophaga and Parvimonas strains.</title>
        <authorList>
            <person name="Watt R.M."/>
            <person name="Wang M."/>
            <person name="Yang T."/>
            <person name="Tong W.M."/>
        </authorList>
    </citation>
    <scope>NUCLEOTIDE SEQUENCE [LARGE SCALE GENOMIC DNA]</scope>
    <source>
        <strain evidence="1 2">CCUG 13156</strain>
    </source>
</reference>
<dbReference type="Proteomes" id="UP001324270">
    <property type="component" value="Unassembled WGS sequence"/>
</dbReference>
<proteinExistence type="predicted"/>
<keyword evidence="2" id="KW-1185">Reference proteome</keyword>
<gene>
    <name evidence="1" type="ORF">VJJ49_14850</name>
</gene>
<dbReference type="InterPro" id="IPR025460">
    <property type="entry name" value="DUF4280"/>
</dbReference>
<sequence>MGTIIFGKNVELDYITDGAEMECSFGSMPCNLKTSPKKIVIGGKAGCTIKDNDPIANEFNFGVCSLTQKPCSSLIKLLEWQNAKEDLKIEGTSALTEESTIFCTQGGKITFKHSGQFQENKVTTGAEKAKSEYGKASEEKAKLQVTKVAFETSYDICSDDYSLLYEEKNEEGKVIDIKSQDESDYIKTYILEDEGEYYHWLNKRSNPLDDKKYKPDVLPITFASEEPIGLKAILRVVSDKKCATTPQVKVTHKTRDKKKYEFKTFSVKPLDDEQYEVVVVSTNLPFEGTIKYLEIFELLFEYSEDGKTWVSAGTSRNTLYVTWKCPLYEKFYNTENDILSSDIQLLSDITNKEIILETLLWLGCANGEGKDEETIVKNIFLPFEGRLVTRAREGTSYLNFNWCDEGLGYWRGISDNDNPTRDKKKSKMFYDRKNNKHIRRGLRTLLAYGEARCGEWTDFFLHILLAQGISVNDENETFIIVTDVNKPTKLYDYTIIRFRKPSISFTVKDAVFVKNIQNIKEFIIEGKSEAQGNKDAQAYFGDHIFMYFREKFFMDPSYGILFKEEESNLEGYCKKCITSVFLEDRSCDEYVILLEKCQGFVVCDNLHNYIERFYMSY</sequence>